<evidence type="ECO:0000313" key="3">
    <source>
        <dbReference type="Proteomes" id="UP001321486"/>
    </source>
</evidence>
<evidence type="ECO:0000313" key="2">
    <source>
        <dbReference type="EMBL" id="BDZ51146.1"/>
    </source>
</evidence>
<keyword evidence="3" id="KW-1185">Reference proteome</keyword>
<organism evidence="2 3">
    <name type="scientific">Frondihabitans sucicola</name>
    <dbReference type="NCBI Taxonomy" id="1268041"/>
    <lineage>
        <taxon>Bacteria</taxon>
        <taxon>Bacillati</taxon>
        <taxon>Actinomycetota</taxon>
        <taxon>Actinomycetes</taxon>
        <taxon>Micrococcales</taxon>
        <taxon>Microbacteriaceae</taxon>
        <taxon>Frondihabitans</taxon>
    </lineage>
</organism>
<feature type="region of interest" description="Disordered" evidence="1">
    <location>
        <begin position="1"/>
        <end position="60"/>
    </location>
</feature>
<evidence type="ECO:0008006" key="4">
    <source>
        <dbReference type="Google" id="ProtNLM"/>
    </source>
</evidence>
<accession>A0ABM8GRT6</accession>
<evidence type="ECO:0000256" key="1">
    <source>
        <dbReference type="SAM" id="MobiDB-lite"/>
    </source>
</evidence>
<feature type="region of interest" description="Disordered" evidence="1">
    <location>
        <begin position="75"/>
        <end position="97"/>
    </location>
</feature>
<gene>
    <name evidence="2" type="ORF">GCM10025867_33870</name>
</gene>
<reference evidence="3" key="1">
    <citation type="journal article" date="2019" name="Int. J. Syst. Evol. Microbiol.">
        <title>The Global Catalogue of Microorganisms (GCM) 10K type strain sequencing project: providing services to taxonomists for standard genome sequencing and annotation.</title>
        <authorList>
            <consortium name="The Broad Institute Genomics Platform"/>
            <consortium name="The Broad Institute Genome Sequencing Center for Infectious Disease"/>
            <person name="Wu L."/>
            <person name="Ma J."/>
        </authorList>
    </citation>
    <scope>NUCLEOTIDE SEQUENCE [LARGE SCALE GENOMIC DNA]</scope>
    <source>
        <strain evidence="3">NBRC 108728</strain>
    </source>
</reference>
<feature type="compositionally biased region" description="Basic and acidic residues" evidence="1">
    <location>
        <begin position="8"/>
        <end position="25"/>
    </location>
</feature>
<dbReference type="EMBL" id="AP027732">
    <property type="protein sequence ID" value="BDZ51146.1"/>
    <property type="molecule type" value="Genomic_DNA"/>
</dbReference>
<dbReference type="Pfam" id="PF11272">
    <property type="entry name" value="DUF3072"/>
    <property type="match status" value="1"/>
</dbReference>
<sequence>MARMSDTTADRPDPTRDTPAEEHAGGETLGGVHPDPANDASKDPEEWVTGDEPITGPQRSYLDTLAREAGEEISADLTKAQASEEIDRLQKKTGRGA</sequence>
<proteinExistence type="predicted"/>
<dbReference type="Proteomes" id="UP001321486">
    <property type="component" value="Chromosome"/>
</dbReference>
<dbReference type="InterPro" id="IPR021425">
    <property type="entry name" value="DUF3072"/>
</dbReference>
<name>A0ABM8GRT6_9MICO</name>
<protein>
    <recommendedName>
        <fullName evidence="4">DUF3072 domain-containing protein</fullName>
    </recommendedName>
</protein>